<gene>
    <name evidence="1" type="ORF">OPV22_028378</name>
</gene>
<proteinExistence type="predicted"/>
<dbReference type="Proteomes" id="UP001222027">
    <property type="component" value="Unassembled WGS sequence"/>
</dbReference>
<evidence type="ECO:0000313" key="2">
    <source>
        <dbReference type="Proteomes" id="UP001222027"/>
    </source>
</evidence>
<organism evidence="1 2">
    <name type="scientific">Ensete ventricosum</name>
    <name type="common">Abyssinian banana</name>
    <name type="synonym">Musa ensete</name>
    <dbReference type="NCBI Taxonomy" id="4639"/>
    <lineage>
        <taxon>Eukaryota</taxon>
        <taxon>Viridiplantae</taxon>
        <taxon>Streptophyta</taxon>
        <taxon>Embryophyta</taxon>
        <taxon>Tracheophyta</taxon>
        <taxon>Spermatophyta</taxon>
        <taxon>Magnoliopsida</taxon>
        <taxon>Liliopsida</taxon>
        <taxon>Zingiberales</taxon>
        <taxon>Musaceae</taxon>
        <taxon>Ensete</taxon>
    </lineage>
</organism>
<dbReference type="EMBL" id="JAQQAF010000008">
    <property type="protein sequence ID" value="KAJ8465826.1"/>
    <property type="molecule type" value="Genomic_DNA"/>
</dbReference>
<name>A0AAV8P519_ENSVE</name>
<reference evidence="1 2" key="1">
    <citation type="submission" date="2022-12" db="EMBL/GenBank/DDBJ databases">
        <title>Chromosome-scale assembly of the Ensete ventricosum genome.</title>
        <authorList>
            <person name="Dussert Y."/>
            <person name="Stocks J."/>
            <person name="Wendawek A."/>
            <person name="Woldeyes F."/>
            <person name="Nichols R.A."/>
            <person name="Borrell J.S."/>
        </authorList>
    </citation>
    <scope>NUCLEOTIDE SEQUENCE [LARGE SCALE GENOMIC DNA]</scope>
    <source>
        <strain evidence="2">cv. Maze</strain>
        <tissue evidence="1">Seeds</tissue>
    </source>
</reference>
<evidence type="ECO:0000313" key="1">
    <source>
        <dbReference type="EMBL" id="KAJ8465826.1"/>
    </source>
</evidence>
<sequence>MKSFTSWNWNPTAYQVTCLTDDAIVIHPPRSISALVVTELRSFDVGKRSSIDSSPAQNLKKGAHPQGYISFLKEKLET</sequence>
<protein>
    <submittedName>
        <fullName evidence="1">Uncharacterized protein</fullName>
    </submittedName>
</protein>
<accession>A0AAV8P519</accession>
<comment type="caution">
    <text evidence="1">The sequence shown here is derived from an EMBL/GenBank/DDBJ whole genome shotgun (WGS) entry which is preliminary data.</text>
</comment>
<dbReference type="AlphaFoldDB" id="A0AAV8P519"/>
<keyword evidence="2" id="KW-1185">Reference proteome</keyword>